<organism evidence="9 10">
    <name type="scientific">Caenimonas sedimenti</name>
    <dbReference type="NCBI Taxonomy" id="2596921"/>
    <lineage>
        <taxon>Bacteria</taxon>
        <taxon>Pseudomonadati</taxon>
        <taxon>Pseudomonadota</taxon>
        <taxon>Betaproteobacteria</taxon>
        <taxon>Burkholderiales</taxon>
        <taxon>Comamonadaceae</taxon>
        <taxon>Caenimonas</taxon>
    </lineage>
</organism>
<dbReference type="FunFam" id="1.20.140.10:FF:000001">
    <property type="entry name" value="Acyl-CoA dehydrogenase"/>
    <property type="match status" value="1"/>
</dbReference>
<keyword evidence="5" id="KW-0560">Oxidoreductase</keyword>
<feature type="domain" description="Acyl-CoA dehydrogenase/oxidase C-terminal" evidence="6">
    <location>
        <begin position="238"/>
        <end position="387"/>
    </location>
</feature>
<proteinExistence type="inferred from homology"/>
<dbReference type="InterPro" id="IPR009075">
    <property type="entry name" value="AcylCo_DH/oxidase_C"/>
</dbReference>
<dbReference type="InterPro" id="IPR006091">
    <property type="entry name" value="Acyl-CoA_Oxase/DH_mid-dom"/>
</dbReference>
<dbReference type="Pfam" id="PF00441">
    <property type="entry name" value="Acyl-CoA_dh_1"/>
    <property type="match status" value="1"/>
</dbReference>
<dbReference type="Pfam" id="PF02771">
    <property type="entry name" value="Acyl-CoA_dh_N"/>
    <property type="match status" value="1"/>
</dbReference>
<dbReference type="InterPro" id="IPR009100">
    <property type="entry name" value="AcylCoA_DH/oxidase_NM_dom_sf"/>
</dbReference>
<dbReference type="OrthoDB" id="9770681at2"/>
<feature type="domain" description="Acyl-CoA oxidase/dehydrogenase middle" evidence="7">
    <location>
        <begin position="131"/>
        <end position="226"/>
    </location>
</feature>
<dbReference type="SUPFAM" id="SSF47203">
    <property type="entry name" value="Acyl-CoA dehydrogenase C-terminal domain-like"/>
    <property type="match status" value="1"/>
</dbReference>
<dbReference type="InterPro" id="IPR046373">
    <property type="entry name" value="Acyl-CoA_Oxase/DH_mid-dom_sf"/>
</dbReference>
<dbReference type="InterPro" id="IPR036250">
    <property type="entry name" value="AcylCo_DH-like_C"/>
</dbReference>
<dbReference type="Proteomes" id="UP000318199">
    <property type="component" value="Unassembled WGS sequence"/>
</dbReference>
<evidence type="ECO:0000256" key="3">
    <source>
        <dbReference type="ARBA" id="ARBA00022630"/>
    </source>
</evidence>
<sequence>MDVKEIDVQPSPYLTPELTEWRTRVNSFVQAELVPLSDQVERTGAIPTSAIQRLREMGMFGSHTPREYGGLGLTMLGSCISIEAIAAAHIAFYYTCGVNVHIGSKAIELAGSDELKRTYLPRLASGEFVAALAMTEPDAGSDAASISTQASRCADGYVLNGRKIFITNAQIADCFTVIARTGGPDRRGGLSAFLVPRGTQGLRVGPPMEMLGGAGSFHNEVVFEDCAIPADFLIGVEGQGFDLAMRCLDHGRLHWAAYSVGLAQAMLDLAVERTGTRKQFGQALSHNQAIRWELAELATQVHSARLLAYDAAWRFDHDPQNASGWAAMAKLANAETVFDVADRVLQLFGGYGYTKSYPIERMWRESRVVRILDGTSQMMKQIVGREVLRGTYAGFWRESGP</sequence>
<dbReference type="Gene3D" id="1.10.540.10">
    <property type="entry name" value="Acyl-CoA dehydrogenase/oxidase, N-terminal domain"/>
    <property type="match status" value="1"/>
</dbReference>
<dbReference type="FunFam" id="2.40.110.10:FF:000002">
    <property type="entry name" value="Acyl-CoA dehydrogenase fadE12"/>
    <property type="match status" value="1"/>
</dbReference>
<comment type="similarity">
    <text evidence="2">Belongs to the acyl-CoA dehydrogenase family.</text>
</comment>
<evidence type="ECO:0000259" key="7">
    <source>
        <dbReference type="Pfam" id="PF02770"/>
    </source>
</evidence>
<keyword evidence="10" id="KW-1185">Reference proteome</keyword>
<dbReference type="RefSeq" id="WP_145897365.1">
    <property type="nucleotide sequence ID" value="NZ_VOBQ01000032.1"/>
</dbReference>
<dbReference type="EMBL" id="VOBQ01000032">
    <property type="protein sequence ID" value="TWO64434.1"/>
    <property type="molecule type" value="Genomic_DNA"/>
</dbReference>
<evidence type="ECO:0000256" key="1">
    <source>
        <dbReference type="ARBA" id="ARBA00001974"/>
    </source>
</evidence>
<reference evidence="9 10" key="1">
    <citation type="submission" date="2019-07" db="EMBL/GenBank/DDBJ databases">
        <title>Caenimonas sedimenti sp. nov., isolated from activated sludge.</title>
        <authorList>
            <person name="Xu J."/>
        </authorList>
    </citation>
    <scope>NUCLEOTIDE SEQUENCE [LARGE SCALE GENOMIC DNA]</scope>
    <source>
        <strain evidence="9 10">HX-9-20</strain>
    </source>
</reference>
<comment type="caution">
    <text evidence="9">The sequence shown here is derived from an EMBL/GenBank/DDBJ whole genome shotgun (WGS) entry which is preliminary data.</text>
</comment>
<dbReference type="InterPro" id="IPR037069">
    <property type="entry name" value="AcylCoA_DH/ox_N_sf"/>
</dbReference>
<dbReference type="Gene3D" id="2.40.110.10">
    <property type="entry name" value="Butyryl-CoA Dehydrogenase, subunit A, domain 2"/>
    <property type="match status" value="1"/>
</dbReference>
<gene>
    <name evidence="9" type="ORF">FN976_28275</name>
</gene>
<dbReference type="AlphaFoldDB" id="A0A562ZDI6"/>
<dbReference type="GO" id="GO:0003995">
    <property type="term" value="F:acyl-CoA dehydrogenase activity"/>
    <property type="evidence" value="ECO:0007669"/>
    <property type="project" value="InterPro"/>
</dbReference>
<comment type="cofactor">
    <cofactor evidence="1">
        <name>FAD</name>
        <dbReference type="ChEBI" id="CHEBI:57692"/>
    </cofactor>
</comment>
<protein>
    <recommendedName>
        <fullName evidence="11">Acyl-CoA dehydrogenase</fullName>
    </recommendedName>
</protein>
<dbReference type="GO" id="GO:0050660">
    <property type="term" value="F:flavin adenine dinucleotide binding"/>
    <property type="evidence" value="ECO:0007669"/>
    <property type="project" value="InterPro"/>
</dbReference>
<dbReference type="PANTHER" id="PTHR43884">
    <property type="entry name" value="ACYL-COA DEHYDROGENASE"/>
    <property type="match status" value="1"/>
</dbReference>
<evidence type="ECO:0000313" key="10">
    <source>
        <dbReference type="Proteomes" id="UP000318199"/>
    </source>
</evidence>
<evidence type="ECO:0000256" key="2">
    <source>
        <dbReference type="ARBA" id="ARBA00009347"/>
    </source>
</evidence>
<evidence type="ECO:0000256" key="4">
    <source>
        <dbReference type="ARBA" id="ARBA00022827"/>
    </source>
</evidence>
<dbReference type="PIRSF" id="PIRSF016578">
    <property type="entry name" value="HsaA"/>
    <property type="match status" value="1"/>
</dbReference>
<dbReference type="PANTHER" id="PTHR43884:SF40">
    <property type="entry name" value="ACYL-COA DEHYDROGENASE"/>
    <property type="match status" value="1"/>
</dbReference>
<dbReference type="Gene3D" id="1.20.140.10">
    <property type="entry name" value="Butyryl-CoA Dehydrogenase, subunit A, domain 3"/>
    <property type="match status" value="1"/>
</dbReference>
<evidence type="ECO:0000313" key="9">
    <source>
        <dbReference type="EMBL" id="TWO64434.1"/>
    </source>
</evidence>
<evidence type="ECO:0000259" key="6">
    <source>
        <dbReference type="Pfam" id="PF00441"/>
    </source>
</evidence>
<dbReference type="PROSITE" id="PS00072">
    <property type="entry name" value="ACYL_COA_DH_1"/>
    <property type="match status" value="1"/>
</dbReference>
<dbReference type="SUPFAM" id="SSF56645">
    <property type="entry name" value="Acyl-CoA dehydrogenase NM domain-like"/>
    <property type="match status" value="1"/>
</dbReference>
<name>A0A562ZDI6_9BURK</name>
<evidence type="ECO:0000259" key="8">
    <source>
        <dbReference type="Pfam" id="PF02771"/>
    </source>
</evidence>
<evidence type="ECO:0000256" key="5">
    <source>
        <dbReference type="ARBA" id="ARBA00023002"/>
    </source>
</evidence>
<evidence type="ECO:0008006" key="11">
    <source>
        <dbReference type="Google" id="ProtNLM"/>
    </source>
</evidence>
<keyword evidence="3" id="KW-0285">Flavoprotein</keyword>
<keyword evidence="4" id="KW-0274">FAD</keyword>
<accession>A0A562ZDI6</accession>
<feature type="domain" description="Acyl-CoA dehydrogenase/oxidase N-terminal" evidence="8">
    <location>
        <begin position="15"/>
        <end position="127"/>
    </location>
</feature>
<dbReference type="InterPro" id="IPR013786">
    <property type="entry name" value="AcylCoA_DH/ox_N"/>
</dbReference>
<dbReference type="InterPro" id="IPR006089">
    <property type="entry name" value="Acyl-CoA_DH_CS"/>
</dbReference>
<dbReference type="Pfam" id="PF02770">
    <property type="entry name" value="Acyl-CoA_dh_M"/>
    <property type="match status" value="1"/>
</dbReference>